<dbReference type="AlphaFoldDB" id="A0AAC8UD21"/>
<name>A0AAC8UD21_HAEDC</name>
<proteinExistence type="predicted"/>
<dbReference type="RefSeq" id="WP_010945333.1">
    <property type="nucleotide sequence ID" value="NZ_CP011218.1"/>
</dbReference>
<accession>A0AAC8UD21</accession>
<dbReference type="OMA" id="ELQFECF"/>
<dbReference type="EMBL" id="CP011219">
    <property type="protein sequence ID" value="AKO32671.1"/>
    <property type="molecule type" value="Genomic_DNA"/>
</dbReference>
<sequence length="257" mass="30038">MYQVIANFSFQNFEHDPVILINQIINQWRYNGQIIGREFSVTYHTQPSAHFQVRLATPEQISLMPEWNNDQVTEALSQAAEKGVEFESFEIIGRDYQAEQTSENSNARFYILYTTHLDSCSPLYNGDDFCPVPLYRLLQKDQSLAQALIKWQENWQACDQLQMNGTILEQPALNEISEIDSNLAQLGIKLCREVERVTQVPTYYYLYRLGTDEAVEYQRKCSSCGAEWRLTEPLHQIFHFKCDKCRLISNLSWQLQK</sequence>
<protein>
    <recommendedName>
        <fullName evidence="3">Zn-ribbon-containing, possibly nucleic-acid-binding protein</fullName>
    </recommendedName>
</protein>
<dbReference type="Proteomes" id="UP000060132">
    <property type="component" value="Chromosome"/>
</dbReference>
<gene>
    <name evidence="1" type="ORF">RZ57_05930</name>
</gene>
<organism evidence="1 2">
    <name type="scientific">Haemophilus ducreyi</name>
    <dbReference type="NCBI Taxonomy" id="730"/>
    <lineage>
        <taxon>Bacteria</taxon>
        <taxon>Pseudomonadati</taxon>
        <taxon>Pseudomonadota</taxon>
        <taxon>Gammaproteobacteria</taxon>
        <taxon>Pasteurellales</taxon>
        <taxon>Pasteurellaceae</taxon>
        <taxon>Haemophilus</taxon>
    </lineage>
</organism>
<dbReference type="PIRSF" id="PIRSF029037">
    <property type="entry name" value="UCP029037_Zn_ribbon"/>
    <property type="match status" value="1"/>
</dbReference>
<evidence type="ECO:0000313" key="2">
    <source>
        <dbReference type="Proteomes" id="UP000060132"/>
    </source>
</evidence>
<reference evidence="1 2" key="1">
    <citation type="journal article" date="2015" name="PLoS Negl. Trop. Dis.">
        <title>Haemophilus ducreyi Cutaneous Ulcer Strains Are Nearly Identical to Class I Genital Ulcer Strains.</title>
        <authorList>
            <person name="Gangaiah D."/>
            <person name="Webb K.M."/>
            <person name="Humphreys T.L."/>
            <person name="Fortney K.R."/>
            <person name="Toh E."/>
            <person name="Tai A."/>
            <person name="Katz S.S."/>
            <person name="Pillay A."/>
            <person name="Chen C.Y."/>
            <person name="Roberts S.A."/>
            <person name="Munson R.S.Jr."/>
            <person name="Spinola S.M."/>
        </authorList>
    </citation>
    <scope>NUCLEOTIDE SEQUENCE [LARGE SCALE GENOMIC DNA]</scope>
    <source>
        <strain evidence="2">CLU2</strain>
    </source>
</reference>
<dbReference type="Pfam" id="PF10071">
    <property type="entry name" value="DUF2310"/>
    <property type="match status" value="1"/>
</dbReference>
<evidence type="ECO:0008006" key="3">
    <source>
        <dbReference type="Google" id="ProtNLM"/>
    </source>
</evidence>
<evidence type="ECO:0000313" key="1">
    <source>
        <dbReference type="EMBL" id="AKO32671.1"/>
    </source>
</evidence>
<dbReference type="InterPro" id="IPR016908">
    <property type="entry name" value="UCP029037"/>
</dbReference>